<dbReference type="OrthoDB" id="6343941at2759"/>
<comment type="caution">
    <text evidence="3">The sequence shown here is derived from an EMBL/GenBank/DDBJ whole genome shotgun (WGS) entry which is preliminary data.</text>
</comment>
<keyword evidence="4" id="KW-1185">Reference proteome</keyword>
<dbReference type="PANTHER" id="PTHR21261">
    <property type="entry name" value="BEAT PROTEIN"/>
    <property type="match status" value="1"/>
</dbReference>
<evidence type="ECO:0000259" key="2">
    <source>
        <dbReference type="PROSITE" id="PS50835"/>
    </source>
</evidence>
<feature type="compositionally biased region" description="Low complexity" evidence="1">
    <location>
        <begin position="364"/>
        <end position="377"/>
    </location>
</feature>
<dbReference type="InterPro" id="IPR003599">
    <property type="entry name" value="Ig_sub"/>
</dbReference>
<dbReference type="AlphaFoldDB" id="A0A8J2NQT4"/>
<proteinExistence type="predicted"/>
<sequence>MLSFDRGFFNGIEQNAQLWVWDPSDGEPVTATNCNSLRLSPNFLKLKEYDIEDTPPSLAFFLVVTAQLESNLSSKNMPRSGNPKWERLYERTNSSDTMKENLTMSLLAVLFWLGITGVEPLKNVQIIVPAAVTLGDNAQLQCLYDMDHNESLYAVKWYLDLEEFFRYVPKEVPPIQTFPTAGMNLDISKSDNHKVILKSVRHEQTGRYRCEVSADAPFFDTDVISAQMTVVEFPENIPLIEVAKHRYEVGERIRANCSFGPSRPAANITWFINDVQVKSQFITDYPSFEDGEQRIWAKSALEMDTDTNSFRMGRLKLKCTASVYSRFSKNSEVQIEEEKPRVLGSKDSLGKQVIGGLSNTPGHSKTGSVTQSLSSSSSTSSKASVQVVLVAPFALLFQYFLTILSTTLRRSSSGPSSAAPSILTSESHHFFSWWR</sequence>
<reference evidence="3" key="1">
    <citation type="submission" date="2021-06" db="EMBL/GenBank/DDBJ databases">
        <authorList>
            <person name="Hodson N. C."/>
            <person name="Mongue J. A."/>
            <person name="Jaron S. K."/>
        </authorList>
    </citation>
    <scope>NUCLEOTIDE SEQUENCE</scope>
</reference>
<dbReference type="EMBL" id="CAJVCH010051599">
    <property type="protein sequence ID" value="CAG7718203.1"/>
    <property type="molecule type" value="Genomic_DNA"/>
</dbReference>
<dbReference type="PROSITE" id="PS50835">
    <property type="entry name" value="IG_LIKE"/>
    <property type="match status" value="1"/>
</dbReference>
<name>A0A8J2NQT4_9HEXA</name>
<dbReference type="Proteomes" id="UP000708208">
    <property type="component" value="Unassembled WGS sequence"/>
</dbReference>
<evidence type="ECO:0000313" key="3">
    <source>
        <dbReference type="EMBL" id="CAG7718203.1"/>
    </source>
</evidence>
<dbReference type="PANTHER" id="PTHR21261:SF17">
    <property type="entry name" value="BEAT VI"/>
    <property type="match status" value="1"/>
</dbReference>
<evidence type="ECO:0000256" key="1">
    <source>
        <dbReference type="SAM" id="MobiDB-lite"/>
    </source>
</evidence>
<protein>
    <recommendedName>
        <fullName evidence="2">Ig-like domain-containing protein</fullName>
    </recommendedName>
</protein>
<organism evidence="3 4">
    <name type="scientific">Allacma fusca</name>
    <dbReference type="NCBI Taxonomy" id="39272"/>
    <lineage>
        <taxon>Eukaryota</taxon>
        <taxon>Metazoa</taxon>
        <taxon>Ecdysozoa</taxon>
        <taxon>Arthropoda</taxon>
        <taxon>Hexapoda</taxon>
        <taxon>Collembola</taxon>
        <taxon>Symphypleona</taxon>
        <taxon>Sminthuridae</taxon>
        <taxon>Allacma</taxon>
    </lineage>
</organism>
<feature type="domain" description="Ig-like" evidence="2">
    <location>
        <begin position="120"/>
        <end position="231"/>
    </location>
</feature>
<dbReference type="FunFam" id="2.60.40.10:FF:000437">
    <property type="entry name" value="Beat-IIIc, isoform A"/>
    <property type="match status" value="1"/>
</dbReference>
<dbReference type="SMART" id="SM00409">
    <property type="entry name" value="IG"/>
    <property type="match status" value="1"/>
</dbReference>
<evidence type="ECO:0000313" key="4">
    <source>
        <dbReference type="Proteomes" id="UP000708208"/>
    </source>
</evidence>
<feature type="region of interest" description="Disordered" evidence="1">
    <location>
        <begin position="354"/>
        <end position="377"/>
    </location>
</feature>
<dbReference type="InterPro" id="IPR007110">
    <property type="entry name" value="Ig-like_dom"/>
</dbReference>
<accession>A0A8J2NQT4</accession>
<gene>
    <name evidence="3" type="ORF">AFUS01_LOCUS7617</name>
</gene>